<keyword evidence="4 6" id="KW-0520">NAD</keyword>
<comment type="caution">
    <text evidence="6">Lacks conserved residue(s) required for the propagation of feature annotation.</text>
</comment>
<comment type="function">
    <text evidence="6">Quinone reductase that provides resistance to thiol-specific stress caused by electrophilic quinones.</text>
</comment>
<comment type="catalytic activity">
    <reaction evidence="6">
        <text>2 a quinone + NADH + H(+) = 2 a 1,4-benzosemiquinone + NAD(+)</text>
        <dbReference type="Rhea" id="RHEA:65952"/>
        <dbReference type="ChEBI" id="CHEBI:15378"/>
        <dbReference type="ChEBI" id="CHEBI:57540"/>
        <dbReference type="ChEBI" id="CHEBI:57945"/>
        <dbReference type="ChEBI" id="CHEBI:132124"/>
        <dbReference type="ChEBI" id="CHEBI:134225"/>
    </reaction>
</comment>
<sequence>MSKVLAISGTINQTDSRSLEMMKQFLKAYKNANISDEIIYLDLNQESMAIMSLSSNNLEEFYNHENSVKYIQQLKSVDKVVIAAPMHNFKSTGQLVNYVDHIAVPNLTFSYQNPLPNGNPRGLLNHLKVQILATRGGELTSNSWADHTIWLKGVWEFMGATVAEPIFIGSLDLPKNYKVSAESIVKEYLPIIEGAAKNF</sequence>
<dbReference type="Gene3D" id="3.40.50.360">
    <property type="match status" value="1"/>
</dbReference>
<dbReference type="InterPro" id="IPR003680">
    <property type="entry name" value="Flavodoxin_fold"/>
</dbReference>
<evidence type="ECO:0000259" key="7">
    <source>
        <dbReference type="Pfam" id="PF02525"/>
    </source>
</evidence>
<comment type="function">
    <text evidence="6">Also exhibits azoreductase activity. Catalyzes the reductive cleavage of the azo bond in aromatic azo compounds to the corresponding amines.</text>
</comment>
<feature type="domain" description="Flavodoxin-like fold" evidence="7">
    <location>
        <begin position="2"/>
        <end position="175"/>
    </location>
</feature>
<keyword evidence="3 6" id="KW-0560">Oxidoreductase</keyword>
<dbReference type="Pfam" id="PF02525">
    <property type="entry name" value="Flavodoxin_2"/>
    <property type="match status" value="1"/>
</dbReference>
<keyword evidence="9" id="KW-1185">Reference proteome</keyword>
<reference evidence="8 9" key="1">
    <citation type="submission" date="2017-12" db="EMBL/GenBank/DDBJ databases">
        <title>Mesoplasma syrphidae YJS, Complete Genome.</title>
        <authorList>
            <person name="Knight T.F."/>
            <person name="Citino T."/>
            <person name="Rubinstein R."/>
            <person name="Neuschaefer Z."/>
        </authorList>
    </citation>
    <scope>NUCLEOTIDE SEQUENCE [LARGE SCALE GENOMIC DNA]</scope>
    <source>
        <strain evidence="8 9">YJS</strain>
    </source>
</reference>
<gene>
    <name evidence="6" type="primary">azoR</name>
    <name evidence="8" type="ORF">CXP39_03595</name>
</gene>
<dbReference type="InterPro" id="IPR029039">
    <property type="entry name" value="Flavoprotein-like_sf"/>
</dbReference>
<dbReference type="EC" id="1.6.5.-" evidence="6"/>
<dbReference type="InterPro" id="IPR023048">
    <property type="entry name" value="NADH:quinone_OxRdtase_FMN_depd"/>
</dbReference>
<keyword evidence="1 6" id="KW-0285">Flavoprotein</keyword>
<comment type="catalytic activity">
    <reaction evidence="5">
        <text>N,N-dimethyl-1,4-phenylenediamine + anthranilate + 2 NAD(+) = 2-(4-dimethylaminophenyl)diazenylbenzoate + 2 NADH + 2 H(+)</text>
        <dbReference type="Rhea" id="RHEA:55872"/>
        <dbReference type="ChEBI" id="CHEBI:15378"/>
        <dbReference type="ChEBI" id="CHEBI:15783"/>
        <dbReference type="ChEBI" id="CHEBI:16567"/>
        <dbReference type="ChEBI" id="CHEBI:57540"/>
        <dbReference type="ChEBI" id="CHEBI:57945"/>
        <dbReference type="ChEBI" id="CHEBI:71579"/>
        <dbReference type="EC" id="1.7.1.17"/>
    </reaction>
    <physiologicalReaction direction="right-to-left" evidence="5">
        <dbReference type="Rhea" id="RHEA:55874"/>
    </physiologicalReaction>
</comment>
<evidence type="ECO:0000313" key="9">
    <source>
        <dbReference type="Proteomes" id="UP000233419"/>
    </source>
</evidence>
<dbReference type="HAMAP" id="MF_01216">
    <property type="entry name" value="Azoreductase_type1"/>
    <property type="match status" value="1"/>
</dbReference>
<dbReference type="PANTHER" id="PTHR43741:SF4">
    <property type="entry name" value="FMN-DEPENDENT NADH:QUINONE OXIDOREDUCTASE"/>
    <property type="match status" value="1"/>
</dbReference>
<dbReference type="RefSeq" id="WP_027048233.1">
    <property type="nucleotide sequence ID" value="NZ_CP025257.1"/>
</dbReference>
<dbReference type="GO" id="GO:0016652">
    <property type="term" value="F:oxidoreductase activity, acting on NAD(P)H as acceptor"/>
    <property type="evidence" value="ECO:0007669"/>
    <property type="project" value="UniProtKB-UniRule"/>
</dbReference>
<dbReference type="AlphaFoldDB" id="A0A2K9BZR3"/>
<evidence type="ECO:0000313" key="8">
    <source>
        <dbReference type="EMBL" id="AUF83848.1"/>
    </source>
</evidence>
<dbReference type="EC" id="1.7.1.17" evidence="6"/>
<dbReference type="SUPFAM" id="SSF52218">
    <property type="entry name" value="Flavoproteins"/>
    <property type="match status" value="1"/>
</dbReference>
<keyword evidence="2 6" id="KW-0288">FMN</keyword>
<evidence type="ECO:0000256" key="5">
    <source>
        <dbReference type="ARBA" id="ARBA00048542"/>
    </source>
</evidence>
<protein>
    <recommendedName>
        <fullName evidence="6">FMN dependent NADH:quinone oxidoreductase</fullName>
        <ecNumber evidence="6">1.6.5.-</ecNumber>
    </recommendedName>
    <alternativeName>
        <fullName evidence="6">Azo-dye reductase</fullName>
    </alternativeName>
    <alternativeName>
        <fullName evidence="6">FMN-dependent NADH-azo compound oxidoreductase</fullName>
    </alternativeName>
    <alternativeName>
        <fullName evidence="6">FMN-dependent NADH-azoreductase</fullName>
        <ecNumber evidence="6">1.7.1.17</ecNumber>
    </alternativeName>
</protein>
<comment type="subunit">
    <text evidence="6">Homodimer.</text>
</comment>
<evidence type="ECO:0000256" key="6">
    <source>
        <dbReference type="HAMAP-Rule" id="MF_01216"/>
    </source>
</evidence>
<evidence type="ECO:0000256" key="2">
    <source>
        <dbReference type="ARBA" id="ARBA00022643"/>
    </source>
</evidence>
<feature type="binding site" evidence="6">
    <location>
        <begin position="134"/>
        <end position="137"/>
    </location>
    <ligand>
        <name>FMN</name>
        <dbReference type="ChEBI" id="CHEBI:58210"/>
    </ligand>
</feature>
<dbReference type="GO" id="GO:0009055">
    <property type="term" value="F:electron transfer activity"/>
    <property type="evidence" value="ECO:0007669"/>
    <property type="project" value="UniProtKB-UniRule"/>
</dbReference>
<evidence type="ECO:0000256" key="1">
    <source>
        <dbReference type="ARBA" id="ARBA00022630"/>
    </source>
</evidence>
<evidence type="ECO:0000256" key="3">
    <source>
        <dbReference type="ARBA" id="ARBA00023002"/>
    </source>
</evidence>
<dbReference type="InterPro" id="IPR050104">
    <property type="entry name" value="FMN-dep_NADH:Q_OxRdtase_AzoR1"/>
</dbReference>
<name>A0A2K9BZR3_9MOLU</name>
<dbReference type="GO" id="GO:0010181">
    <property type="term" value="F:FMN binding"/>
    <property type="evidence" value="ECO:0007669"/>
    <property type="project" value="UniProtKB-UniRule"/>
</dbReference>
<dbReference type="OrthoDB" id="9805013at2"/>
<dbReference type="Proteomes" id="UP000233419">
    <property type="component" value="Chromosome"/>
</dbReference>
<proteinExistence type="inferred from homology"/>
<accession>A0A2K9BZR3</accession>
<evidence type="ECO:0000256" key="4">
    <source>
        <dbReference type="ARBA" id="ARBA00023027"/>
    </source>
</evidence>
<feature type="binding site" evidence="6">
    <location>
        <begin position="16"/>
        <end position="18"/>
    </location>
    <ligand>
        <name>FMN</name>
        <dbReference type="ChEBI" id="CHEBI:58210"/>
    </ligand>
</feature>
<organism evidence="8 9">
    <name type="scientific">Mesoplasma syrphidae</name>
    <dbReference type="NCBI Taxonomy" id="225999"/>
    <lineage>
        <taxon>Bacteria</taxon>
        <taxon>Bacillati</taxon>
        <taxon>Mycoplasmatota</taxon>
        <taxon>Mollicutes</taxon>
        <taxon>Entomoplasmatales</taxon>
        <taxon>Entomoplasmataceae</taxon>
        <taxon>Mesoplasma</taxon>
    </lineage>
</organism>
<dbReference type="KEGG" id="msyr:CXP39_03595"/>
<dbReference type="EMBL" id="CP025257">
    <property type="protein sequence ID" value="AUF83848.1"/>
    <property type="molecule type" value="Genomic_DNA"/>
</dbReference>
<comment type="cofactor">
    <cofactor evidence="6">
        <name>FMN</name>
        <dbReference type="ChEBI" id="CHEBI:58210"/>
    </cofactor>
    <text evidence="6">Binds 1 FMN per subunit.</text>
</comment>
<comment type="similarity">
    <text evidence="6">Belongs to the azoreductase type 1 family.</text>
</comment>
<dbReference type="PANTHER" id="PTHR43741">
    <property type="entry name" value="FMN-DEPENDENT NADH-AZOREDUCTASE 1"/>
    <property type="match status" value="1"/>
</dbReference>
<dbReference type="GO" id="GO:0016655">
    <property type="term" value="F:oxidoreductase activity, acting on NAD(P)H, quinone or similar compound as acceptor"/>
    <property type="evidence" value="ECO:0007669"/>
    <property type="project" value="InterPro"/>
</dbReference>
<dbReference type="NCBIfam" id="NF002370">
    <property type="entry name" value="PRK01355.1"/>
    <property type="match status" value="1"/>
</dbReference>